<dbReference type="InterPro" id="IPR036388">
    <property type="entry name" value="WH-like_DNA-bd_sf"/>
</dbReference>
<feature type="domain" description="HTH asnC-type" evidence="4">
    <location>
        <begin position="12"/>
        <end position="72"/>
    </location>
</feature>
<evidence type="ECO:0000313" key="5">
    <source>
        <dbReference type="EMBL" id="CRZ16829.1"/>
    </source>
</evidence>
<evidence type="ECO:0000259" key="4">
    <source>
        <dbReference type="PROSITE" id="PS50956"/>
    </source>
</evidence>
<dbReference type="PANTHER" id="PTHR30154:SF34">
    <property type="entry name" value="TRANSCRIPTIONAL REGULATOR AZLB"/>
    <property type="match status" value="1"/>
</dbReference>
<gene>
    <name evidence="5" type="ORF">BN2156_03702</name>
</gene>
<dbReference type="PRINTS" id="PR00033">
    <property type="entry name" value="HTHASNC"/>
</dbReference>
<dbReference type="Gene3D" id="1.10.10.10">
    <property type="entry name" value="Winged helix-like DNA-binding domain superfamily/Winged helix DNA-binding domain"/>
    <property type="match status" value="1"/>
</dbReference>
<accession>A0A0H5S6J8</accession>
<organism evidence="5 6">
    <name type="scientific">Mycolicibacterium neworleansense</name>
    <dbReference type="NCBI Taxonomy" id="146018"/>
    <lineage>
        <taxon>Bacteria</taxon>
        <taxon>Bacillati</taxon>
        <taxon>Actinomycetota</taxon>
        <taxon>Actinomycetes</taxon>
        <taxon>Mycobacteriales</taxon>
        <taxon>Mycobacteriaceae</taxon>
        <taxon>Mycolicibacterium</taxon>
    </lineage>
</organism>
<keyword evidence="2" id="KW-0238">DNA-binding</keyword>
<dbReference type="OrthoDB" id="7501856at2"/>
<keyword evidence="6" id="KW-1185">Reference proteome</keyword>
<keyword evidence="1" id="KW-0805">Transcription regulation</keyword>
<dbReference type="InterPro" id="IPR036390">
    <property type="entry name" value="WH_DNA-bd_sf"/>
</dbReference>
<evidence type="ECO:0000256" key="1">
    <source>
        <dbReference type="ARBA" id="ARBA00023015"/>
    </source>
</evidence>
<reference evidence="6" key="1">
    <citation type="submission" date="2015-07" db="EMBL/GenBank/DDBJ databases">
        <authorList>
            <person name="Urmite Genomes"/>
        </authorList>
    </citation>
    <scope>NUCLEOTIDE SEQUENCE [LARGE SCALE GENOMIC DNA]</scope>
    <source>
        <strain evidence="6">type strain: ATCC 49404</strain>
    </source>
</reference>
<dbReference type="AlphaFoldDB" id="A0A0H5S6J8"/>
<dbReference type="InterPro" id="IPR000485">
    <property type="entry name" value="AsnC-type_HTH_dom"/>
</dbReference>
<keyword evidence="3" id="KW-0804">Transcription</keyword>
<dbReference type="SMART" id="SM00344">
    <property type="entry name" value="HTH_ASNC"/>
    <property type="match status" value="1"/>
</dbReference>
<protein>
    <submittedName>
        <fullName evidence="5">AsnC family transcriptional regulator</fullName>
    </submittedName>
</protein>
<dbReference type="InterPro" id="IPR019887">
    <property type="entry name" value="Tscrpt_reg_AsnC/Lrp_C"/>
</dbReference>
<evidence type="ECO:0000313" key="6">
    <source>
        <dbReference type="Proteomes" id="UP000199147"/>
    </source>
</evidence>
<dbReference type="PROSITE" id="PS50956">
    <property type="entry name" value="HTH_ASNC_2"/>
    <property type="match status" value="1"/>
</dbReference>
<dbReference type="EMBL" id="CWKH01000002">
    <property type="protein sequence ID" value="CRZ16829.1"/>
    <property type="molecule type" value="Genomic_DNA"/>
</dbReference>
<dbReference type="Gene3D" id="3.30.70.920">
    <property type="match status" value="1"/>
</dbReference>
<dbReference type="GO" id="GO:0043565">
    <property type="term" value="F:sequence-specific DNA binding"/>
    <property type="evidence" value="ECO:0007669"/>
    <property type="project" value="InterPro"/>
</dbReference>
<dbReference type="RefSeq" id="WP_090516438.1">
    <property type="nucleotide sequence ID" value="NZ_CWKH01000002.1"/>
</dbReference>
<evidence type="ECO:0000256" key="3">
    <source>
        <dbReference type="ARBA" id="ARBA00023163"/>
    </source>
</evidence>
<dbReference type="SUPFAM" id="SSF46785">
    <property type="entry name" value="Winged helix' DNA-binding domain"/>
    <property type="match status" value="1"/>
</dbReference>
<dbReference type="GO" id="GO:0043200">
    <property type="term" value="P:response to amino acid"/>
    <property type="evidence" value="ECO:0007669"/>
    <property type="project" value="TreeGrafter"/>
</dbReference>
<dbReference type="InterPro" id="IPR011008">
    <property type="entry name" value="Dimeric_a/b-barrel"/>
</dbReference>
<dbReference type="GO" id="GO:0005829">
    <property type="term" value="C:cytosol"/>
    <property type="evidence" value="ECO:0007669"/>
    <property type="project" value="TreeGrafter"/>
</dbReference>
<proteinExistence type="predicted"/>
<dbReference type="SUPFAM" id="SSF54909">
    <property type="entry name" value="Dimeric alpha+beta barrel"/>
    <property type="match status" value="1"/>
</dbReference>
<dbReference type="InterPro" id="IPR019888">
    <property type="entry name" value="Tscrpt_reg_AsnC-like"/>
</dbReference>
<sequence>MSSPASEARDDLDEIDRILLTALQKDGRIGYAELGELVGLTAGGARKRFKRLQDRGILQIVGVTDPLRLGYRSMAMVGIVADGDVEAIAAALNDIEDVIYVVLAAGRYDLLVEVIATDQASMLEVINQKIRPIPGVARAETFPYYGIRTHRFEWGVR</sequence>
<dbReference type="Proteomes" id="UP000199147">
    <property type="component" value="Unassembled WGS sequence"/>
</dbReference>
<dbReference type="Pfam" id="PF01037">
    <property type="entry name" value="AsnC_trans_reg"/>
    <property type="match status" value="1"/>
</dbReference>
<dbReference type="STRING" id="146018.BN2156_03702"/>
<name>A0A0H5S6J8_9MYCO</name>
<dbReference type="Pfam" id="PF13404">
    <property type="entry name" value="HTH_AsnC-type"/>
    <property type="match status" value="1"/>
</dbReference>
<evidence type="ECO:0000256" key="2">
    <source>
        <dbReference type="ARBA" id="ARBA00023125"/>
    </source>
</evidence>
<dbReference type="PANTHER" id="PTHR30154">
    <property type="entry name" value="LEUCINE-RESPONSIVE REGULATORY PROTEIN"/>
    <property type="match status" value="1"/>
</dbReference>